<dbReference type="InterPro" id="IPR027417">
    <property type="entry name" value="P-loop_NTPase"/>
</dbReference>
<dbReference type="SMART" id="SM00487">
    <property type="entry name" value="DEXDc"/>
    <property type="match status" value="1"/>
</dbReference>
<evidence type="ECO:0000256" key="7">
    <source>
        <dbReference type="ARBA" id="ARBA00023235"/>
    </source>
</evidence>
<evidence type="ECO:0000256" key="4">
    <source>
        <dbReference type="ARBA" id="ARBA00022806"/>
    </source>
</evidence>
<dbReference type="GO" id="GO:0030894">
    <property type="term" value="C:replisome"/>
    <property type="evidence" value="ECO:0007669"/>
    <property type="project" value="TreeGrafter"/>
</dbReference>
<name>A0A3B0W1Y9_9ZZZZ</name>
<dbReference type="PANTHER" id="PTHR13710:SF105">
    <property type="entry name" value="ATP-DEPENDENT DNA HELICASE Q1"/>
    <property type="match status" value="1"/>
</dbReference>
<dbReference type="Pfam" id="PF00270">
    <property type="entry name" value="DEAD"/>
    <property type="match status" value="1"/>
</dbReference>
<dbReference type="PROSITE" id="PS51194">
    <property type="entry name" value="HELICASE_CTER"/>
    <property type="match status" value="1"/>
</dbReference>
<dbReference type="GO" id="GO:0005524">
    <property type="term" value="F:ATP binding"/>
    <property type="evidence" value="ECO:0007669"/>
    <property type="project" value="UniProtKB-KW"/>
</dbReference>
<feature type="domain" description="Helicase ATP-binding" evidence="10">
    <location>
        <begin position="38"/>
        <end position="206"/>
    </location>
</feature>
<evidence type="ECO:0000256" key="6">
    <source>
        <dbReference type="ARBA" id="ARBA00023125"/>
    </source>
</evidence>
<accession>A0A3B0W1Y9</accession>
<dbReference type="EC" id="5.6.2.4" evidence="9"/>
<dbReference type="GO" id="GO:0009378">
    <property type="term" value="F:four-way junction helicase activity"/>
    <property type="evidence" value="ECO:0007669"/>
    <property type="project" value="TreeGrafter"/>
</dbReference>
<evidence type="ECO:0000256" key="9">
    <source>
        <dbReference type="ARBA" id="ARBA00034808"/>
    </source>
</evidence>
<feature type="domain" description="Helicase C-terminal" evidence="11">
    <location>
        <begin position="227"/>
        <end position="322"/>
    </location>
</feature>
<keyword evidence="2" id="KW-0547">Nucleotide-binding</keyword>
<dbReference type="Pfam" id="PF00271">
    <property type="entry name" value="Helicase_C"/>
    <property type="match status" value="1"/>
</dbReference>
<keyword evidence="5" id="KW-0067">ATP-binding</keyword>
<proteinExistence type="inferred from homology"/>
<protein>
    <recommendedName>
        <fullName evidence="9">DNA 3'-5' helicase</fullName>
        <ecNumber evidence="9">5.6.2.4</ecNumber>
    </recommendedName>
</protein>
<dbReference type="GO" id="GO:0005737">
    <property type="term" value="C:cytoplasm"/>
    <property type="evidence" value="ECO:0007669"/>
    <property type="project" value="TreeGrafter"/>
</dbReference>
<dbReference type="SUPFAM" id="SSF52540">
    <property type="entry name" value="P-loop containing nucleoside triphosphate hydrolases"/>
    <property type="match status" value="1"/>
</dbReference>
<reference evidence="12" key="1">
    <citation type="submission" date="2018-06" db="EMBL/GenBank/DDBJ databases">
        <authorList>
            <person name="Zhirakovskaya E."/>
        </authorList>
    </citation>
    <scope>NUCLEOTIDE SEQUENCE</scope>
</reference>
<dbReference type="Gene3D" id="3.40.50.300">
    <property type="entry name" value="P-loop containing nucleotide triphosphate hydrolases"/>
    <property type="match status" value="2"/>
</dbReference>
<sequence length="322" mass="36435">MNTDSNISPPPSSDNLALGVLKSVFGYDEFRTQQAEIIEDTIQGFDTFVLMPTGGGKSLCYQIPALIRQGTTIVVSPLIALMQDQVSALKAYGIRAEYYNSSLDPDSEHQVMRQLHMGELDLLYVSPERLLQSNFLNQLQSLPVALFAIDEAHCISQWGHNFRPEYSQMGGLRDLFPKVPFIALTATADHATRQDILDKLHLHQPKVHISSFDRPNIRYHVKEKRNPFKQLETFLENHTNDCGIIYALSRKKVEEVAEKLKEQGFKAKAYHAGLPAQIRENVHQQFLRDEVDIVVATVAFGMGIDKSNVRFVVHYDLPKSIE</sequence>
<dbReference type="InterPro" id="IPR011545">
    <property type="entry name" value="DEAD/DEAH_box_helicase_dom"/>
</dbReference>
<evidence type="ECO:0000256" key="8">
    <source>
        <dbReference type="ARBA" id="ARBA00034617"/>
    </source>
</evidence>
<feature type="non-terminal residue" evidence="12">
    <location>
        <position position="322"/>
    </location>
</feature>
<organism evidence="12">
    <name type="scientific">hydrothermal vent metagenome</name>
    <dbReference type="NCBI Taxonomy" id="652676"/>
    <lineage>
        <taxon>unclassified sequences</taxon>
        <taxon>metagenomes</taxon>
        <taxon>ecological metagenomes</taxon>
    </lineage>
</organism>
<evidence type="ECO:0000259" key="11">
    <source>
        <dbReference type="PROSITE" id="PS51194"/>
    </source>
</evidence>
<dbReference type="GO" id="GO:0006281">
    <property type="term" value="P:DNA repair"/>
    <property type="evidence" value="ECO:0007669"/>
    <property type="project" value="TreeGrafter"/>
</dbReference>
<dbReference type="GO" id="GO:0003677">
    <property type="term" value="F:DNA binding"/>
    <property type="evidence" value="ECO:0007669"/>
    <property type="project" value="UniProtKB-KW"/>
</dbReference>
<dbReference type="InterPro" id="IPR004589">
    <property type="entry name" value="DNA_helicase_ATP-dep_RecQ"/>
</dbReference>
<dbReference type="GO" id="GO:0016787">
    <property type="term" value="F:hydrolase activity"/>
    <property type="evidence" value="ECO:0007669"/>
    <property type="project" value="UniProtKB-KW"/>
</dbReference>
<comment type="similarity">
    <text evidence="1">Belongs to the helicase family. RecQ subfamily.</text>
</comment>
<evidence type="ECO:0000259" key="10">
    <source>
        <dbReference type="PROSITE" id="PS51192"/>
    </source>
</evidence>
<comment type="catalytic activity">
    <reaction evidence="8">
        <text>Couples ATP hydrolysis with the unwinding of duplex DNA by translocating in the 3'-5' direction.</text>
        <dbReference type="EC" id="5.6.2.4"/>
    </reaction>
</comment>
<dbReference type="EMBL" id="UOFB01000148">
    <property type="protein sequence ID" value="VAW46560.1"/>
    <property type="molecule type" value="Genomic_DNA"/>
</dbReference>
<evidence type="ECO:0000313" key="12">
    <source>
        <dbReference type="EMBL" id="VAW46560.1"/>
    </source>
</evidence>
<dbReference type="GO" id="GO:0006310">
    <property type="term" value="P:DNA recombination"/>
    <property type="evidence" value="ECO:0007669"/>
    <property type="project" value="InterPro"/>
</dbReference>
<keyword evidence="7" id="KW-0413">Isomerase</keyword>
<keyword evidence="3" id="KW-0378">Hydrolase</keyword>
<dbReference type="NCBIfam" id="TIGR00614">
    <property type="entry name" value="recQ_fam"/>
    <property type="match status" value="1"/>
</dbReference>
<keyword evidence="4 12" id="KW-0347">Helicase</keyword>
<gene>
    <name evidence="12" type="ORF">MNBD_GAMMA04-991</name>
</gene>
<dbReference type="GO" id="GO:0043590">
    <property type="term" value="C:bacterial nucleoid"/>
    <property type="evidence" value="ECO:0007669"/>
    <property type="project" value="TreeGrafter"/>
</dbReference>
<dbReference type="PROSITE" id="PS51192">
    <property type="entry name" value="HELICASE_ATP_BIND_1"/>
    <property type="match status" value="1"/>
</dbReference>
<dbReference type="InterPro" id="IPR001650">
    <property type="entry name" value="Helicase_C-like"/>
</dbReference>
<evidence type="ECO:0000256" key="5">
    <source>
        <dbReference type="ARBA" id="ARBA00022840"/>
    </source>
</evidence>
<keyword evidence="6" id="KW-0238">DNA-binding</keyword>
<dbReference type="FunFam" id="3.40.50.300:FF:000296">
    <property type="entry name" value="ATP-dependent DNA helicase RecQ"/>
    <property type="match status" value="1"/>
</dbReference>
<evidence type="ECO:0000256" key="2">
    <source>
        <dbReference type="ARBA" id="ARBA00022741"/>
    </source>
</evidence>
<dbReference type="PANTHER" id="PTHR13710">
    <property type="entry name" value="DNA HELICASE RECQ FAMILY MEMBER"/>
    <property type="match status" value="1"/>
</dbReference>
<dbReference type="GO" id="GO:0043138">
    <property type="term" value="F:3'-5' DNA helicase activity"/>
    <property type="evidence" value="ECO:0007669"/>
    <property type="project" value="UniProtKB-EC"/>
</dbReference>
<dbReference type="SMART" id="SM00490">
    <property type="entry name" value="HELICc"/>
    <property type="match status" value="1"/>
</dbReference>
<evidence type="ECO:0000256" key="3">
    <source>
        <dbReference type="ARBA" id="ARBA00022801"/>
    </source>
</evidence>
<dbReference type="AlphaFoldDB" id="A0A3B0W1Y9"/>
<dbReference type="InterPro" id="IPR014001">
    <property type="entry name" value="Helicase_ATP-bd"/>
</dbReference>
<evidence type="ECO:0000256" key="1">
    <source>
        <dbReference type="ARBA" id="ARBA00005446"/>
    </source>
</evidence>
<dbReference type="CDD" id="cd17920">
    <property type="entry name" value="DEXHc_RecQ"/>
    <property type="match status" value="1"/>
</dbReference>